<organism evidence="1 2">
    <name type="scientific">Arcobacter cloacae</name>
    <dbReference type="NCBI Taxonomy" id="1054034"/>
    <lineage>
        <taxon>Bacteria</taxon>
        <taxon>Pseudomonadati</taxon>
        <taxon>Campylobacterota</taxon>
        <taxon>Epsilonproteobacteria</taxon>
        <taxon>Campylobacterales</taxon>
        <taxon>Arcobacteraceae</taxon>
        <taxon>Arcobacter</taxon>
    </lineage>
</organism>
<protein>
    <submittedName>
        <fullName evidence="1">Uncharacterized protein</fullName>
    </submittedName>
</protein>
<evidence type="ECO:0000313" key="2">
    <source>
        <dbReference type="Proteomes" id="UP000290378"/>
    </source>
</evidence>
<keyword evidence="2" id="KW-1185">Reference proteome</keyword>
<gene>
    <name evidence="1" type="ORF">CP963_08695</name>
</gene>
<accession>A0A6M8NRE5</accession>
<comment type="caution">
    <text evidence="1">The sequence shown here is derived from an EMBL/GenBank/DDBJ whole genome shotgun (WGS) entry which is preliminary data.</text>
</comment>
<dbReference type="Proteomes" id="UP000290378">
    <property type="component" value="Unassembled WGS sequence"/>
</dbReference>
<reference evidence="1 2" key="1">
    <citation type="submission" date="2017-09" db="EMBL/GenBank/DDBJ databases">
        <title>Genomics of the genus Arcobacter.</title>
        <authorList>
            <person name="Perez-Cataluna A."/>
            <person name="Figueras M.J."/>
            <person name="Salas-Masso N."/>
        </authorList>
    </citation>
    <scope>NUCLEOTIDE SEQUENCE [LARGE SCALE GENOMIC DNA]</scope>
    <source>
        <strain evidence="1 2">CECT 7834</strain>
    </source>
</reference>
<dbReference type="PROSITE" id="PS51257">
    <property type="entry name" value="PROKAR_LIPOPROTEIN"/>
    <property type="match status" value="1"/>
</dbReference>
<sequence length="183" mass="20071">MKKSLLLSSSIVLAAFLFTGCGIKTNEYNVSADNVQTLRNYQDLKLDVSTFTATNKGESSVMCRLAETVSTPKGEPFSQYIEEALVSELKMAGVYDKNSDLKISGNLNKIYGSTMFGNAYWELDVTITSSNGKSLSVNTKRDYPSSYLASTACNNMGTSFAPSIKQLINDILNHKDFALLLKK</sequence>
<name>A0A6M8NRE5_9BACT</name>
<dbReference type="EMBL" id="NXII01000010">
    <property type="protein sequence ID" value="RXI40458.1"/>
    <property type="molecule type" value="Genomic_DNA"/>
</dbReference>
<proteinExistence type="predicted"/>
<dbReference type="AlphaFoldDB" id="A0A6M8NRE5"/>
<evidence type="ECO:0000313" key="1">
    <source>
        <dbReference type="EMBL" id="RXI40458.1"/>
    </source>
</evidence>
<dbReference type="RefSeq" id="WP_129013782.1">
    <property type="nucleotide sequence ID" value="NZ_CBCSEI010000010.1"/>
</dbReference>